<sequence>MKRANSIIHGAAATARLLFLAAHAVAGLTFPYETVQLDETDVAAFPAVSFGNTSAPPVPLGECRSFPGDADWPGEAEWAALDDLLDGRLLRPTPLGAACDPAHAAYDAARCESLVRDASRTRALLDDPLTVLTVWPQGDTCRVVLPTGSGPGGGADPPPPCTRGGFPEYVVNATTARHVQAAVNFARNRNLRLVVKNTGHDFGGRSVGAGSLSVWTHHLKDSRYMANYDSAFYSGRAMQLGAGIEAWEMSNLMVDHGGITITAPGCSTVGGVGGWMLGGGHTTITSSHGLGADQVVELNVVTADGSFVTANGTHNTDLFWALRGSGVGSFGIVTSAVFKAYAPVSITGVQLQWQTTAGTSGTVVDKETFWRGINAYFKFGINVGLANGVDFNYIRKQGNDTYSFTTSISFPGKTPDQVSDHLAPLMRSLQAAGVNMTSPLPAQPRPYASRRGGTGDSLGNARYASRLWPRSLWADEAGFARAMAAVRASVEEGGYTFHGLLMNTDPDTVGTPVVPPNSVSPGWRAAAMHASVQDSTALAHLTPADFHAANERLLKYSGAIRAATPGGGAYINEGYSLEPGWQDNFYGLVVYPRLLRVKRDVDPWGLFWAPTAVGSEAWEVRTVDKRPTQNGRLCRQTWA</sequence>
<keyword evidence="2" id="KW-0560">Oxidoreductase</keyword>
<dbReference type="VEuPathDB" id="FungiDB:GGTG_11117"/>
<dbReference type="EMBL" id="GL385400">
    <property type="protein sequence ID" value="EJT71864.1"/>
    <property type="molecule type" value="Genomic_DNA"/>
</dbReference>
<proteinExistence type="inferred from homology"/>
<dbReference type="InterPro" id="IPR006094">
    <property type="entry name" value="Oxid_FAD_bind_N"/>
</dbReference>
<dbReference type="InterPro" id="IPR016166">
    <property type="entry name" value="FAD-bd_PCMH"/>
</dbReference>
<protein>
    <submittedName>
        <fullName evidence="5">FAD binding domain-containing protein</fullName>
    </submittedName>
</protein>
<reference evidence="5" key="3">
    <citation type="submission" date="2010-09" db="EMBL/GenBank/DDBJ databases">
        <title>Annotation of Gaeumannomyces graminis var. tritici R3-111a-1.</title>
        <authorList>
            <consortium name="The Broad Institute Genome Sequencing Platform"/>
            <person name="Ma L.-J."/>
            <person name="Dead R."/>
            <person name="Young S.K."/>
            <person name="Zeng Q."/>
            <person name="Gargeya S."/>
            <person name="Fitzgerald M."/>
            <person name="Haas B."/>
            <person name="Abouelleil A."/>
            <person name="Alvarado L."/>
            <person name="Arachchi H.M."/>
            <person name="Berlin A."/>
            <person name="Brown A."/>
            <person name="Chapman S.B."/>
            <person name="Chen Z."/>
            <person name="Dunbar C."/>
            <person name="Freedman E."/>
            <person name="Gearin G."/>
            <person name="Gellesch M."/>
            <person name="Goldberg J."/>
            <person name="Griggs A."/>
            <person name="Gujja S."/>
            <person name="Heiman D."/>
            <person name="Howarth C."/>
            <person name="Larson L."/>
            <person name="Lui A."/>
            <person name="MacDonald P.J.P."/>
            <person name="Mehta T."/>
            <person name="Montmayeur A."/>
            <person name="Murphy C."/>
            <person name="Neiman D."/>
            <person name="Pearson M."/>
            <person name="Priest M."/>
            <person name="Roberts A."/>
            <person name="Saif S."/>
            <person name="Shea T."/>
            <person name="Shenoy N."/>
            <person name="Sisk P."/>
            <person name="Stolte C."/>
            <person name="Sykes S."/>
            <person name="Yandava C."/>
            <person name="Wortman J."/>
            <person name="Nusbaum C."/>
            <person name="Birren B."/>
        </authorList>
    </citation>
    <scope>NUCLEOTIDE SEQUENCE</scope>
    <source>
        <strain evidence="5">R3-111a-1</strain>
    </source>
</reference>
<dbReference type="InterPro" id="IPR016169">
    <property type="entry name" value="FAD-bd_PCMH_sub2"/>
</dbReference>
<reference evidence="6" key="4">
    <citation type="journal article" date="2015" name="G3 (Bethesda)">
        <title>Genome sequences of three phytopathogenic species of the Magnaporthaceae family of fungi.</title>
        <authorList>
            <person name="Okagaki L.H."/>
            <person name="Nunes C.C."/>
            <person name="Sailsbery J."/>
            <person name="Clay B."/>
            <person name="Brown D."/>
            <person name="John T."/>
            <person name="Oh Y."/>
            <person name="Young N."/>
            <person name="Fitzgerald M."/>
            <person name="Haas B.J."/>
            <person name="Zeng Q."/>
            <person name="Young S."/>
            <person name="Adiconis X."/>
            <person name="Fan L."/>
            <person name="Levin J.Z."/>
            <person name="Mitchell T.K."/>
            <person name="Okubara P.A."/>
            <person name="Farman M.L."/>
            <person name="Kohn L.M."/>
            <person name="Birren B."/>
            <person name="Ma L.-J."/>
            <person name="Dean R.A."/>
        </authorList>
    </citation>
    <scope>NUCLEOTIDE SEQUENCE</scope>
    <source>
        <strain evidence="6">R3-111a-1</strain>
    </source>
</reference>
<dbReference type="InterPro" id="IPR012951">
    <property type="entry name" value="BBE"/>
</dbReference>
<dbReference type="EnsemblFungi" id="EJT71864">
    <property type="protein sequence ID" value="EJT71864"/>
    <property type="gene ID" value="GGTG_11117"/>
</dbReference>
<comment type="similarity">
    <text evidence="1">Belongs to the oxygen-dependent FAD-linked oxidoreductase family.</text>
</comment>
<dbReference type="PROSITE" id="PS51387">
    <property type="entry name" value="FAD_PCMH"/>
    <property type="match status" value="1"/>
</dbReference>
<dbReference type="Proteomes" id="UP000006039">
    <property type="component" value="Unassembled WGS sequence"/>
</dbReference>
<feature type="chain" id="PRO_5015095185" evidence="3">
    <location>
        <begin position="28"/>
        <end position="639"/>
    </location>
</feature>
<accession>J3PC94</accession>
<dbReference type="OrthoDB" id="9983560at2759"/>
<feature type="signal peptide" evidence="3">
    <location>
        <begin position="1"/>
        <end position="27"/>
    </location>
</feature>
<keyword evidence="3" id="KW-0732">Signal</keyword>
<dbReference type="GO" id="GO:0071949">
    <property type="term" value="F:FAD binding"/>
    <property type="evidence" value="ECO:0007669"/>
    <property type="project" value="InterPro"/>
</dbReference>
<keyword evidence="7" id="KW-1185">Reference proteome</keyword>
<evidence type="ECO:0000256" key="2">
    <source>
        <dbReference type="ARBA" id="ARBA00023002"/>
    </source>
</evidence>
<dbReference type="Pfam" id="PF08031">
    <property type="entry name" value="BBE"/>
    <property type="match status" value="1"/>
</dbReference>
<dbReference type="RefSeq" id="XP_009227261.1">
    <property type="nucleotide sequence ID" value="XM_009228997.1"/>
</dbReference>
<evidence type="ECO:0000313" key="7">
    <source>
        <dbReference type="Proteomes" id="UP000006039"/>
    </source>
</evidence>
<dbReference type="Pfam" id="PF01565">
    <property type="entry name" value="FAD_binding_4"/>
    <property type="match status" value="1"/>
</dbReference>
<dbReference type="InterPro" id="IPR050432">
    <property type="entry name" value="FAD-linked_Oxidoreductases_BP"/>
</dbReference>
<dbReference type="AlphaFoldDB" id="J3PC94"/>
<evidence type="ECO:0000313" key="5">
    <source>
        <dbReference type="EMBL" id="EJT71864.1"/>
    </source>
</evidence>
<evidence type="ECO:0000313" key="6">
    <source>
        <dbReference type="EnsemblFungi" id="EJT71864"/>
    </source>
</evidence>
<reference evidence="5" key="2">
    <citation type="submission" date="2010-07" db="EMBL/GenBank/DDBJ databases">
        <authorList>
            <consortium name="The Broad Institute Genome Sequencing Platform"/>
            <consortium name="Broad Institute Genome Sequencing Center for Infectious Disease"/>
            <person name="Ma L.-J."/>
            <person name="Dead R."/>
            <person name="Young S."/>
            <person name="Zeng Q."/>
            <person name="Koehrsen M."/>
            <person name="Alvarado L."/>
            <person name="Berlin A."/>
            <person name="Chapman S.B."/>
            <person name="Chen Z."/>
            <person name="Freedman E."/>
            <person name="Gellesch M."/>
            <person name="Goldberg J."/>
            <person name="Griggs A."/>
            <person name="Gujja S."/>
            <person name="Heilman E.R."/>
            <person name="Heiman D."/>
            <person name="Hepburn T."/>
            <person name="Howarth C."/>
            <person name="Jen D."/>
            <person name="Larson L."/>
            <person name="Mehta T."/>
            <person name="Neiman D."/>
            <person name="Pearson M."/>
            <person name="Roberts A."/>
            <person name="Saif S."/>
            <person name="Shea T."/>
            <person name="Shenoy N."/>
            <person name="Sisk P."/>
            <person name="Stolte C."/>
            <person name="Sykes S."/>
            <person name="Walk T."/>
            <person name="White J."/>
            <person name="Yandava C."/>
            <person name="Haas B."/>
            <person name="Nusbaum C."/>
            <person name="Birren B."/>
        </authorList>
    </citation>
    <scope>NUCLEOTIDE SEQUENCE</scope>
    <source>
        <strain evidence="5">R3-111a-1</strain>
    </source>
</reference>
<dbReference type="eggNOG" id="ENOG502SH6Z">
    <property type="taxonomic scope" value="Eukaryota"/>
</dbReference>
<feature type="domain" description="FAD-binding PCMH-type" evidence="4">
    <location>
        <begin position="163"/>
        <end position="343"/>
    </location>
</feature>
<dbReference type="Gene3D" id="3.40.462.20">
    <property type="match status" value="1"/>
</dbReference>
<dbReference type="STRING" id="644352.J3PC94"/>
<evidence type="ECO:0000256" key="3">
    <source>
        <dbReference type="SAM" id="SignalP"/>
    </source>
</evidence>
<gene>
    <name evidence="6" type="primary">20351575</name>
    <name evidence="5" type="ORF">GGTG_11117</name>
</gene>
<dbReference type="GO" id="GO:0016491">
    <property type="term" value="F:oxidoreductase activity"/>
    <property type="evidence" value="ECO:0007669"/>
    <property type="project" value="UniProtKB-KW"/>
</dbReference>
<dbReference type="HOGENOM" id="CLU_018354_4_2_1"/>
<organism evidence="5">
    <name type="scientific">Gaeumannomyces tritici (strain R3-111a-1)</name>
    <name type="common">Wheat and barley take-all root rot fungus</name>
    <name type="synonym">Gaeumannomyces graminis var. tritici</name>
    <dbReference type="NCBI Taxonomy" id="644352"/>
    <lineage>
        <taxon>Eukaryota</taxon>
        <taxon>Fungi</taxon>
        <taxon>Dikarya</taxon>
        <taxon>Ascomycota</taxon>
        <taxon>Pezizomycotina</taxon>
        <taxon>Sordariomycetes</taxon>
        <taxon>Sordariomycetidae</taxon>
        <taxon>Magnaporthales</taxon>
        <taxon>Magnaporthaceae</taxon>
        <taxon>Gaeumannomyces</taxon>
    </lineage>
</organism>
<reference evidence="7" key="1">
    <citation type="submission" date="2010-07" db="EMBL/GenBank/DDBJ databases">
        <title>The genome sequence of Gaeumannomyces graminis var. tritici strain R3-111a-1.</title>
        <authorList>
            <consortium name="The Broad Institute Genome Sequencing Platform"/>
            <person name="Ma L.-J."/>
            <person name="Dead R."/>
            <person name="Young S."/>
            <person name="Zeng Q."/>
            <person name="Koehrsen M."/>
            <person name="Alvarado L."/>
            <person name="Berlin A."/>
            <person name="Chapman S.B."/>
            <person name="Chen Z."/>
            <person name="Freedman E."/>
            <person name="Gellesch M."/>
            <person name="Goldberg J."/>
            <person name="Griggs A."/>
            <person name="Gujja S."/>
            <person name="Heilman E.R."/>
            <person name="Heiman D."/>
            <person name="Hepburn T."/>
            <person name="Howarth C."/>
            <person name="Jen D."/>
            <person name="Larson L."/>
            <person name="Mehta T."/>
            <person name="Neiman D."/>
            <person name="Pearson M."/>
            <person name="Roberts A."/>
            <person name="Saif S."/>
            <person name="Shea T."/>
            <person name="Shenoy N."/>
            <person name="Sisk P."/>
            <person name="Stolte C."/>
            <person name="Sykes S."/>
            <person name="Walk T."/>
            <person name="White J."/>
            <person name="Yandava C."/>
            <person name="Haas B."/>
            <person name="Nusbaum C."/>
            <person name="Birren B."/>
        </authorList>
    </citation>
    <scope>NUCLEOTIDE SEQUENCE [LARGE SCALE GENOMIC DNA]</scope>
    <source>
        <strain evidence="7">R3-111a-1</strain>
    </source>
</reference>
<dbReference type="PANTHER" id="PTHR13878">
    <property type="entry name" value="GULONOLACTONE OXIDASE"/>
    <property type="match status" value="1"/>
</dbReference>
<reference evidence="6" key="5">
    <citation type="submission" date="2018-04" db="UniProtKB">
        <authorList>
            <consortium name="EnsemblFungi"/>
        </authorList>
    </citation>
    <scope>IDENTIFICATION</scope>
    <source>
        <strain evidence="6">R3-111a-1</strain>
    </source>
</reference>
<dbReference type="Gene3D" id="3.30.465.10">
    <property type="match status" value="1"/>
</dbReference>
<dbReference type="InterPro" id="IPR036318">
    <property type="entry name" value="FAD-bd_PCMH-like_sf"/>
</dbReference>
<dbReference type="PANTHER" id="PTHR13878:SF91">
    <property type="entry name" value="FAD BINDING DOMAIN PROTEIN (AFU_ORTHOLOGUE AFUA_6G12070)-RELATED"/>
    <property type="match status" value="1"/>
</dbReference>
<dbReference type="SUPFAM" id="SSF56176">
    <property type="entry name" value="FAD-binding/transporter-associated domain-like"/>
    <property type="match status" value="1"/>
</dbReference>
<evidence type="ECO:0000256" key="1">
    <source>
        <dbReference type="ARBA" id="ARBA00005466"/>
    </source>
</evidence>
<name>J3PC94_GAET3</name>
<dbReference type="GeneID" id="20351575"/>
<evidence type="ECO:0000259" key="4">
    <source>
        <dbReference type="PROSITE" id="PS51387"/>
    </source>
</evidence>